<dbReference type="OrthoDB" id="200660at2759"/>
<feature type="region of interest" description="Disordered" evidence="1">
    <location>
        <begin position="25"/>
        <end position="109"/>
    </location>
</feature>
<feature type="compositionally biased region" description="Acidic residues" evidence="1">
    <location>
        <begin position="180"/>
        <end position="194"/>
    </location>
</feature>
<dbReference type="EMBL" id="JAAARO010000006">
    <property type="protein sequence ID" value="KAF5745912.1"/>
    <property type="molecule type" value="Genomic_DNA"/>
</dbReference>
<protein>
    <submittedName>
        <fullName evidence="2">DNA mismatch repair protein MSH6-like isoform X1</fullName>
    </submittedName>
</protein>
<comment type="caution">
    <text evidence="2">The sequence shown here is derived from an EMBL/GenBank/DDBJ whole genome shotgun (WGS) entry which is preliminary data.</text>
</comment>
<organism evidence="2 3">
    <name type="scientific">Tripterygium wilfordii</name>
    <name type="common">Thunder God vine</name>
    <dbReference type="NCBI Taxonomy" id="458696"/>
    <lineage>
        <taxon>Eukaryota</taxon>
        <taxon>Viridiplantae</taxon>
        <taxon>Streptophyta</taxon>
        <taxon>Embryophyta</taxon>
        <taxon>Tracheophyta</taxon>
        <taxon>Spermatophyta</taxon>
        <taxon>Magnoliopsida</taxon>
        <taxon>eudicotyledons</taxon>
        <taxon>Gunneridae</taxon>
        <taxon>Pentapetalae</taxon>
        <taxon>rosids</taxon>
        <taxon>fabids</taxon>
        <taxon>Celastrales</taxon>
        <taxon>Celastraceae</taxon>
        <taxon>Tripterygium</taxon>
    </lineage>
</organism>
<accession>A0A7J7DHT3</accession>
<keyword evidence="3" id="KW-1185">Reference proteome</keyword>
<name>A0A7J7DHT3_TRIWF</name>
<feature type="compositionally biased region" description="Basic and acidic residues" evidence="1">
    <location>
        <begin position="150"/>
        <end position="178"/>
    </location>
</feature>
<dbReference type="InParanoid" id="A0A7J7DHT3"/>
<sequence length="230" mass="25322">MAPSRRQSNGRTPLVNQRFQITAFFSKSATPSPSPSPMISKQTSKLNRKPNPSPTRSPSPSPTTPSPDQSKPKKPLLVVGGTILAPNLSVKSFDKEPGKQSVQHDDADEEFLDLRKEKIQWTEGAKRLKRLRRGSSLACEKKLLLEEEEDQVVKDLEDSSDDSGHEDWGKKNAEKVLSDNDADDTDLIDEEEEIEGKQSRKRKVSGDGNLGYVKKSKSGGIASKGGLKVK</sequence>
<reference evidence="2 3" key="1">
    <citation type="journal article" date="2020" name="Nat. Commun.">
        <title>Genome of Tripterygium wilfordii and identification of cytochrome P450 involved in triptolide biosynthesis.</title>
        <authorList>
            <person name="Tu L."/>
            <person name="Su P."/>
            <person name="Zhang Z."/>
            <person name="Gao L."/>
            <person name="Wang J."/>
            <person name="Hu T."/>
            <person name="Zhou J."/>
            <person name="Zhang Y."/>
            <person name="Zhao Y."/>
            <person name="Liu Y."/>
            <person name="Song Y."/>
            <person name="Tong Y."/>
            <person name="Lu Y."/>
            <person name="Yang J."/>
            <person name="Xu C."/>
            <person name="Jia M."/>
            <person name="Peters R.J."/>
            <person name="Huang L."/>
            <person name="Gao W."/>
        </authorList>
    </citation>
    <scope>NUCLEOTIDE SEQUENCE [LARGE SCALE GENOMIC DNA]</scope>
    <source>
        <strain evidence="3">cv. XIE 37</strain>
        <tissue evidence="2">Leaf</tissue>
    </source>
</reference>
<feature type="compositionally biased region" description="Low complexity" evidence="1">
    <location>
        <begin position="218"/>
        <end position="230"/>
    </location>
</feature>
<proteinExistence type="predicted"/>
<feature type="compositionally biased region" description="Pro residues" evidence="1">
    <location>
        <begin position="51"/>
        <end position="65"/>
    </location>
</feature>
<feature type="compositionally biased region" description="Basic and acidic residues" evidence="1">
    <location>
        <begin position="92"/>
        <end position="105"/>
    </location>
</feature>
<gene>
    <name evidence="2" type="ORF">HS088_TW06G00077</name>
</gene>
<feature type="region of interest" description="Disordered" evidence="1">
    <location>
        <begin position="150"/>
        <end position="230"/>
    </location>
</feature>
<evidence type="ECO:0000313" key="3">
    <source>
        <dbReference type="Proteomes" id="UP000593562"/>
    </source>
</evidence>
<dbReference type="Proteomes" id="UP000593562">
    <property type="component" value="Unassembled WGS sequence"/>
</dbReference>
<evidence type="ECO:0000313" key="2">
    <source>
        <dbReference type="EMBL" id="KAF5745912.1"/>
    </source>
</evidence>
<evidence type="ECO:0000256" key="1">
    <source>
        <dbReference type="SAM" id="MobiDB-lite"/>
    </source>
</evidence>
<dbReference type="AlphaFoldDB" id="A0A7J7DHT3"/>